<evidence type="ECO:0000259" key="9">
    <source>
        <dbReference type="Pfam" id="PF00266"/>
    </source>
</evidence>
<name>A0A0A0BZ28_9CELL</name>
<reference evidence="10 11" key="1">
    <citation type="submission" date="2013-08" db="EMBL/GenBank/DDBJ databases">
        <title>Genome sequencing of Cellulomonas bogoriensis 69B4.</title>
        <authorList>
            <person name="Chen F."/>
            <person name="Li Y."/>
            <person name="Wang G."/>
        </authorList>
    </citation>
    <scope>NUCLEOTIDE SEQUENCE [LARGE SCALE GENOMIC DNA]</scope>
    <source>
        <strain evidence="10 11">69B4</strain>
    </source>
</reference>
<gene>
    <name evidence="10" type="ORF">N869_00325</name>
</gene>
<comment type="similarity">
    <text evidence="2">Belongs to the class-V pyridoxal-phosphate-dependent aminotransferase family. NifS/IscS subfamily.</text>
</comment>
<protein>
    <submittedName>
        <fullName evidence="10">Aminotransferase V</fullName>
    </submittedName>
</protein>
<dbReference type="GO" id="GO:0046872">
    <property type="term" value="F:metal ion binding"/>
    <property type="evidence" value="ECO:0007669"/>
    <property type="project" value="UniProtKB-KW"/>
</dbReference>
<feature type="domain" description="Aminotransferase class V" evidence="9">
    <location>
        <begin position="6"/>
        <end position="197"/>
    </location>
</feature>
<dbReference type="InterPro" id="IPR015422">
    <property type="entry name" value="PyrdxlP-dep_Trfase_small"/>
</dbReference>
<keyword evidence="3 10" id="KW-0808">Transferase</keyword>
<keyword evidence="5" id="KW-0663">Pyridoxal phosphate</keyword>
<dbReference type="GO" id="GO:0051536">
    <property type="term" value="F:iron-sulfur cluster binding"/>
    <property type="evidence" value="ECO:0007669"/>
    <property type="project" value="UniProtKB-KW"/>
</dbReference>
<keyword evidence="7" id="KW-0411">Iron-sulfur</keyword>
<dbReference type="PANTHER" id="PTHR11601">
    <property type="entry name" value="CYSTEINE DESULFURYLASE FAMILY MEMBER"/>
    <property type="match status" value="1"/>
</dbReference>
<keyword evidence="11" id="KW-1185">Reference proteome</keyword>
<dbReference type="GO" id="GO:0031071">
    <property type="term" value="F:cysteine desulfurase activity"/>
    <property type="evidence" value="ECO:0007669"/>
    <property type="project" value="UniProtKB-EC"/>
</dbReference>
<dbReference type="AlphaFoldDB" id="A0A0A0BZ28"/>
<dbReference type="PANTHER" id="PTHR11601:SF34">
    <property type="entry name" value="CYSTEINE DESULFURASE"/>
    <property type="match status" value="1"/>
</dbReference>
<evidence type="ECO:0000256" key="6">
    <source>
        <dbReference type="ARBA" id="ARBA00023004"/>
    </source>
</evidence>
<dbReference type="Proteomes" id="UP000054314">
    <property type="component" value="Unassembled WGS sequence"/>
</dbReference>
<organism evidence="10 11">
    <name type="scientific">Cellulomonas bogoriensis 69B4 = DSM 16987</name>
    <dbReference type="NCBI Taxonomy" id="1386082"/>
    <lineage>
        <taxon>Bacteria</taxon>
        <taxon>Bacillati</taxon>
        <taxon>Actinomycetota</taxon>
        <taxon>Actinomycetes</taxon>
        <taxon>Micrococcales</taxon>
        <taxon>Cellulomonadaceae</taxon>
        <taxon>Cellulomonas</taxon>
    </lineage>
</organism>
<dbReference type="EMBL" id="AXCZ01000079">
    <property type="protein sequence ID" value="KGM12957.1"/>
    <property type="molecule type" value="Genomic_DNA"/>
</dbReference>
<comment type="caution">
    <text evidence="10">The sequence shown here is derived from an EMBL/GenBank/DDBJ whole genome shotgun (WGS) entry which is preliminary data.</text>
</comment>
<comment type="catalytic activity">
    <reaction evidence="8">
        <text>(sulfur carrier)-H + L-cysteine = (sulfur carrier)-SH + L-alanine</text>
        <dbReference type="Rhea" id="RHEA:43892"/>
        <dbReference type="Rhea" id="RHEA-COMP:14737"/>
        <dbReference type="Rhea" id="RHEA-COMP:14739"/>
        <dbReference type="ChEBI" id="CHEBI:29917"/>
        <dbReference type="ChEBI" id="CHEBI:35235"/>
        <dbReference type="ChEBI" id="CHEBI:57972"/>
        <dbReference type="ChEBI" id="CHEBI:64428"/>
        <dbReference type="EC" id="2.8.1.7"/>
    </reaction>
</comment>
<evidence type="ECO:0000256" key="8">
    <source>
        <dbReference type="ARBA" id="ARBA00050776"/>
    </source>
</evidence>
<accession>A0A0A0BZ28</accession>
<keyword evidence="6" id="KW-0408">Iron</keyword>
<dbReference type="PIRSF" id="PIRSF005572">
    <property type="entry name" value="NifS"/>
    <property type="match status" value="1"/>
</dbReference>
<dbReference type="Gene3D" id="3.40.640.10">
    <property type="entry name" value="Type I PLP-dependent aspartate aminotransferase-like (Major domain)"/>
    <property type="match status" value="1"/>
</dbReference>
<dbReference type="InterPro" id="IPR015421">
    <property type="entry name" value="PyrdxlP-dep_Trfase_major"/>
</dbReference>
<dbReference type="InterPro" id="IPR015424">
    <property type="entry name" value="PyrdxlP-dep_Trfase"/>
</dbReference>
<keyword evidence="10" id="KW-0032">Aminotransferase</keyword>
<evidence type="ECO:0000256" key="3">
    <source>
        <dbReference type="ARBA" id="ARBA00022679"/>
    </source>
</evidence>
<dbReference type="OrthoDB" id="9808002at2"/>
<evidence type="ECO:0000256" key="1">
    <source>
        <dbReference type="ARBA" id="ARBA00001933"/>
    </source>
</evidence>
<sequence>MTPSRVYLDAGGRAPLHPVARAAYEAAADEGWADPRRLHAEGRRARLLLDAARETLAAEVGARTDDVHLGPGVTTALHHAVLGSAAARRRVGATVVTSAVERAAVHAAARFVVEPVRAAADQAVGEPPRVPVDRNGRVEVDRWRAAVSAPGVAVAVLQQANGEVGTRQPVEAAYEACAVHAVPLVLDATCALGHEPVSDHWDVLVADPADWGAFPGAGLVVTRPRTRTARAWPEDEDRWFPGGADVPSAVAAAASLRAVVAEQERAGRVRRELVDLVRSRVAADLTDVAVVGDPVDRLPHVVTFSLLYVDGEAILTELDRRGYAVGSGSACVTGTTEPSHVLRAMGTLTQGNVRLSLPVGISREEVTSFLAVLPQAVDDVRRMVGGR</sequence>
<dbReference type="GO" id="GO:0008483">
    <property type="term" value="F:transaminase activity"/>
    <property type="evidence" value="ECO:0007669"/>
    <property type="project" value="UniProtKB-KW"/>
</dbReference>
<evidence type="ECO:0000313" key="11">
    <source>
        <dbReference type="Proteomes" id="UP000054314"/>
    </source>
</evidence>
<dbReference type="InterPro" id="IPR000192">
    <property type="entry name" value="Aminotrans_V_dom"/>
</dbReference>
<evidence type="ECO:0000256" key="7">
    <source>
        <dbReference type="ARBA" id="ARBA00023014"/>
    </source>
</evidence>
<dbReference type="RefSeq" id="WP_035060322.1">
    <property type="nucleotide sequence ID" value="NZ_AXCZ01000079.1"/>
</dbReference>
<evidence type="ECO:0000256" key="4">
    <source>
        <dbReference type="ARBA" id="ARBA00022723"/>
    </source>
</evidence>
<evidence type="ECO:0000256" key="5">
    <source>
        <dbReference type="ARBA" id="ARBA00022898"/>
    </source>
</evidence>
<comment type="cofactor">
    <cofactor evidence="1">
        <name>pyridoxal 5'-phosphate</name>
        <dbReference type="ChEBI" id="CHEBI:597326"/>
    </cofactor>
</comment>
<dbReference type="Gene3D" id="3.90.1150.10">
    <property type="entry name" value="Aspartate Aminotransferase, domain 1"/>
    <property type="match status" value="1"/>
</dbReference>
<dbReference type="InterPro" id="IPR016454">
    <property type="entry name" value="Cysteine_dSase"/>
</dbReference>
<evidence type="ECO:0000313" key="10">
    <source>
        <dbReference type="EMBL" id="KGM12957.1"/>
    </source>
</evidence>
<proteinExistence type="inferred from homology"/>
<evidence type="ECO:0000256" key="2">
    <source>
        <dbReference type="ARBA" id="ARBA00006490"/>
    </source>
</evidence>
<dbReference type="Pfam" id="PF00266">
    <property type="entry name" value="Aminotran_5"/>
    <property type="match status" value="2"/>
</dbReference>
<dbReference type="SUPFAM" id="SSF53383">
    <property type="entry name" value="PLP-dependent transferases"/>
    <property type="match status" value="1"/>
</dbReference>
<feature type="domain" description="Aminotransferase class V" evidence="9">
    <location>
        <begin position="232"/>
        <end position="368"/>
    </location>
</feature>
<keyword evidence="4" id="KW-0479">Metal-binding</keyword>